<dbReference type="Pfam" id="PF10255">
    <property type="entry name" value="Paf67"/>
    <property type="match status" value="1"/>
</dbReference>
<dbReference type="EMBL" id="LDAU01000022">
    <property type="protein sequence ID" value="KRX10729.1"/>
    <property type="molecule type" value="Genomic_DNA"/>
</dbReference>
<dbReference type="OMA" id="ERNYAEY"/>
<evidence type="ECO:0000313" key="5">
    <source>
        <dbReference type="EMBL" id="KRX10729.1"/>
    </source>
</evidence>
<gene>
    <name evidence="5" type="ORF">PPERSA_00499</name>
</gene>
<keyword evidence="6" id="KW-1185">Reference proteome</keyword>
<dbReference type="GO" id="GO:0005852">
    <property type="term" value="C:eukaryotic translation initiation factor 3 complex"/>
    <property type="evidence" value="ECO:0007669"/>
    <property type="project" value="InterPro"/>
</dbReference>
<dbReference type="PANTHER" id="PTHR13242">
    <property type="entry name" value="EUKARYOTIC TRANSLATION INITIATION FACTOR 3"/>
    <property type="match status" value="1"/>
</dbReference>
<keyword evidence="2" id="KW-0396">Initiation factor</keyword>
<evidence type="ECO:0000256" key="1">
    <source>
        <dbReference type="ARBA" id="ARBA00022490"/>
    </source>
</evidence>
<proteinExistence type="predicted"/>
<evidence type="ECO:0000256" key="3">
    <source>
        <dbReference type="ARBA" id="ARBA00022917"/>
    </source>
</evidence>
<dbReference type="Proteomes" id="UP000054937">
    <property type="component" value="Unassembled WGS sequence"/>
</dbReference>
<keyword evidence="3" id="KW-0648">Protein biosynthesis</keyword>
<feature type="signal peptide" evidence="4">
    <location>
        <begin position="1"/>
        <end position="23"/>
    </location>
</feature>
<dbReference type="InterPro" id="IPR019382">
    <property type="entry name" value="eIF3l"/>
</dbReference>
<evidence type="ECO:0000256" key="4">
    <source>
        <dbReference type="SAM" id="SignalP"/>
    </source>
</evidence>
<dbReference type="GO" id="GO:0003743">
    <property type="term" value="F:translation initiation factor activity"/>
    <property type="evidence" value="ECO:0007669"/>
    <property type="project" value="UniProtKB-KW"/>
</dbReference>
<name>A0A0V0R8C0_PSEPJ</name>
<keyword evidence="4" id="KW-0732">Signal</keyword>
<protein>
    <submittedName>
        <fullName evidence="5">Uncharacterized protein</fullName>
    </submittedName>
</protein>
<sequence>MCKQAEKCLVLLILSLVFYPTSLEDTIKQQVSEYTIKLSKNQSKQQQQIQQPETLAEKQKKLENFDTTTFFEVYNYGFVKPFLIIKDSNDFINMKFNNTYDQSPLWKPRERLEQEYQEIKYLNDIASILKIYSNVNIIKVARLLDLGKDQLEKYLDSYKKRNEFNIREEVPFEDTILRRFLGAGQVQLDFKVQGDQIIVTEVAPERNYAEYFTKLNAKLAQIDEELSKVGNV</sequence>
<keyword evidence="1" id="KW-0963">Cytoplasm</keyword>
<dbReference type="OrthoDB" id="292728at2759"/>
<reference evidence="5 6" key="1">
    <citation type="journal article" date="2015" name="Sci. Rep.">
        <title>Genome of the facultative scuticociliatosis pathogen Pseudocohnilembus persalinus provides insight into its virulence through horizontal gene transfer.</title>
        <authorList>
            <person name="Xiong J."/>
            <person name="Wang G."/>
            <person name="Cheng J."/>
            <person name="Tian M."/>
            <person name="Pan X."/>
            <person name="Warren A."/>
            <person name="Jiang C."/>
            <person name="Yuan D."/>
            <person name="Miao W."/>
        </authorList>
    </citation>
    <scope>NUCLEOTIDE SEQUENCE [LARGE SCALE GENOMIC DNA]</scope>
    <source>
        <strain evidence="5">36N120E</strain>
    </source>
</reference>
<evidence type="ECO:0000313" key="6">
    <source>
        <dbReference type="Proteomes" id="UP000054937"/>
    </source>
</evidence>
<dbReference type="AlphaFoldDB" id="A0A0V0R8C0"/>
<evidence type="ECO:0000256" key="2">
    <source>
        <dbReference type="ARBA" id="ARBA00022540"/>
    </source>
</evidence>
<dbReference type="InParanoid" id="A0A0V0R8C0"/>
<organism evidence="5 6">
    <name type="scientific">Pseudocohnilembus persalinus</name>
    <name type="common">Ciliate</name>
    <dbReference type="NCBI Taxonomy" id="266149"/>
    <lineage>
        <taxon>Eukaryota</taxon>
        <taxon>Sar</taxon>
        <taxon>Alveolata</taxon>
        <taxon>Ciliophora</taxon>
        <taxon>Intramacronucleata</taxon>
        <taxon>Oligohymenophorea</taxon>
        <taxon>Scuticociliatia</taxon>
        <taxon>Philasterida</taxon>
        <taxon>Pseudocohnilembidae</taxon>
        <taxon>Pseudocohnilembus</taxon>
    </lineage>
</organism>
<feature type="chain" id="PRO_5006867708" evidence="4">
    <location>
        <begin position="24"/>
        <end position="232"/>
    </location>
</feature>
<comment type="caution">
    <text evidence="5">The sequence shown here is derived from an EMBL/GenBank/DDBJ whole genome shotgun (WGS) entry which is preliminary data.</text>
</comment>
<accession>A0A0V0R8C0</accession>
<dbReference type="PANTHER" id="PTHR13242:SF0">
    <property type="entry name" value="EUKARYOTIC TRANSLATION INITIATION FACTOR 3 SUBUNIT L"/>
    <property type="match status" value="1"/>
</dbReference>